<dbReference type="Pfam" id="PF02405">
    <property type="entry name" value="MlaE"/>
    <property type="match status" value="1"/>
</dbReference>
<keyword evidence="3" id="KW-1185">Reference proteome</keyword>
<sequence>MVITDSLTTFGQYCLFINKIFSVPDRWKTFFRRTFFEITKLGVDSIPLVIVISLFIGAVITIQMQLNIVSPLVPSYSTGLATREIILLEFSNSILCLILAGKVGSNIASEIGTMRVTEQIDALDIMGINSANFLVLPKIVGFLVYMPILVIFCIFTSFLGGVLISIFTGIIPLNRFIYGLQTMFVEWYVWYGLIKSLFFSFIITSVSAYYGYFVKGGALEVGKASTNAVVASSILILLLDVVLTKLLLQ</sequence>
<organism evidence="2 3">
    <name type="scientific">Duncaniella muris</name>
    <dbReference type="NCBI Taxonomy" id="2094150"/>
    <lineage>
        <taxon>Bacteria</taxon>
        <taxon>Pseudomonadati</taxon>
        <taxon>Bacteroidota</taxon>
        <taxon>Bacteroidia</taxon>
        <taxon>Bacteroidales</taxon>
        <taxon>Muribaculaceae</taxon>
        <taxon>Duncaniella</taxon>
    </lineage>
</organism>
<reference evidence="3" key="1">
    <citation type="submission" date="2018-02" db="EMBL/GenBank/DDBJ databases">
        <authorList>
            <person name="Clavel T."/>
            <person name="Strowig T."/>
        </authorList>
    </citation>
    <scope>NUCLEOTIDE SEQUENCE [LARGE SCALE GENOMIC DNA]</scope>
    <source>
        <strain evidence="3">DSM 103720</strain>
    </source>
</reference>
<dbReference type="AlphaFoldDB" id="A0A2V1IRN2"/>
<feature type="transmembrane region" description="Helical" evidence="1">
    <location>
        <begin position="142"/>
        <end position="167"/>
    </location>
</feature>
<dbReference type="InterPro" id="IPR030802">
    <property type="entry name" value="Permease_MalE"/>
</dbReference>
<evidence type="ECO:0000313" key="3">
    <source>
        <dbReference type="Proteomes" id="UP000244905"/>
    </source>
</evidence>
<proteinExistence type="predicted"/>
<dbReference type="EMBL" id="PUEC01000001">
    <property type="protein sequence ID" value="PWB04427.1"/>
    <property type="molecule type" value="Genomic_DNA"/>
</dbReference>
<dbReference type="PANTHER" id="PTHR30188:SF4">
    <property type="entry name" value="PROTEIN TRIGALACTOSYLDIACYLGLYCEROL 1, CHLOROPLASTIC"/>
    <property type="match status" value="1"/>
</dbReference>
<dbReference type="PANTHER" id="PTHR30188">
    <property type="entry name" value="ABC TRANSPORTER PERMEASE PROTEIN-RELATED"/>
    <property type="match status" value="1"/>
</dbReference>
<dbReference type="GO" id="GO:0043190">
    <property type="term" value="C:ATP-binding cassette (ABC) transporter complex"/>
    <property type="evidence" value="ECO:0007669"/>
    <property type="project" value="InterPro"/>
</dbReference>
<evidence type="ECO:0000256" key="1">
    <source>
        <dbReference type="SAM" id="Phobius"/>
    </source>
</evidence>
<keyword evidence="1" id="KW-0472">Membrane</keyword>
<gene>
    <name evidence="2" type="ORF">C5O23_00455</name>
</gene>
<accession>A0A2V1IRN2</accession>
<evidence type="ECO:0000313" key="2">
    <source>
        <dbReference type="EMBL" id="PWB04427.1"/>
    </source>
</evidence>
<protein>
    <submittedName>
        <fullName evidence="2">ABC transporter permease</fullName>
    </submittedName>
</protein>
<keyword evidence="1" id="KW-1133">Transmembrane helix</keyword>
<name>A0A2V1IRN2_9BACT</name>
<feature type="transmembrane region" description="Helical" evidence="1">
    <location>
        <begin position="188"/>
        <end position="212"/>
    </location>
</feature>
<comment type="caution">
    <text evidence="2">The sequence shown here is derived from an EMBL/GenBank/DDBJ whole genome shotgun (WGS) entry which is preliminary data.</text>
</comment>
<keyword evidence="1" id="KW-0812">Transmembrane</keyword>
<dbReference type="GO" id="GO:0005548">
    <property type="term" value="F:phospholipid transporter activity"/>
    <property type="evidence" value="ECO:0007669"/>
    <property type="project" value="TreeGrafter"/>
</dbReference>
<feature type="transmembrane region" description="Helical" evidence="1">
    <location>
        <begin position="224"/>
        <end position="248"/>
    </location>
</feature>
<dbReference type="Proteomes" id="UP000244905">
    <property type="component" value="Unassembled WGS sequence"/>
</dbReference>
<feature type="transmembrane region" description="Helical" evidence="1">
    <location>
        <begin position="41"/>
        <end position="62"/>
    </location>
</feature>